<dbReference type="STRING" id="1454003.AW10_03785"/>
<evidence type="ECO:0000313" key="1">
    <source>
        <dbReference type="EMBL" id="EXI77433.1"/>
    </source>
</evidence>
<dbReference type="EMBL" id="JEMX01000098">
    <property type="protein sequence ID" value="EXI77433.1"/>
    <property type="molecule type" value="Genomic_DNA"/>
</dbReference>
<organism evidence="1 2">
    <name type="scientific">Candidatus Accumulibacter appositus</name>
    <dbReference type="NCBI Taxonomy" id="1454003"/>
    <lineage>
        <taxon>Bacteria</taxon>
        <taxon>Pseudomonadati</taxon>
        <taxon>Pseudomonadota</taxon>
        <taxon>Betaproteobacteria</taxon>
        <taxon>Candidatus Accumulibacter</taxon>
    </lineage>
</organism>
<protein>
    <recommendedName>
        <fullName evidence="3">Toluene tolerance protein</fullName>
    </recommendedName>
</protein>
<dbReference type="Gene3D" id="1.10.510.10">
    <property type="entry name" value="Transferase(Phosphotransferase) domain 1"/>
    <property type="match status" value="1"/>
</dbReference>
<gene>
    <name evidence="1" type="ORF">AW10_03785</name>
</gene>
<evidence type="ECO:0000313" key="2">
    <source>
        <dbReference type="Proteomes" id="UP000021816"/>
    </source>
</evidence>
<comment type="caution">
    <text evidence="1">The sequence shown here is derived from an EMBL/GenBank/DDBJ whole genome shotgun (WGS) entry which is preliminary data.</text>
</comment>
<sequence length="192" mass="21642">MRAGAAVLEADGHGEKVLRLADQTILKLFRRKRLLSSAAWSPYAQRFADNAEALHQRHIPAPGIIAVWRIPSIGRDAVHYHPVLGKTLREMRREGLDTASEGGLKAAFTEFVIRLHEAGVYFRSLHLGNVVYTPDRQFGLIDISDARIGRRSLSKQLRVRNLRRLQDIEGERDWVDFSTVMNGALQGKPRGL</sequence>
<dbReference type="PATRIC" id="fig|1454003.3.peg.3845"/>
<dbReference type="AlphaFoldDB" id="A0A011N4H1"/>
<name>A0A011N4H1_9PROT</name>
<dbReference type="SUPFAM" id="SSF56112">
    <property type="entry name" value="Protein kinase-like (PK-like)"/>
    <property type="match status" value="1"/>
</dbReference>
<accession>A0A011N4H1</accession>
<dbReference type="InterPro" id="IPR011009">
    <property type="entry name" value="Kinase-like_dom_sf"/>
</dbReference>
<evidence type="ECO:0008006" key="3">
    <source>
        <dbReference type="Google" id="ProtNLM"/>
    </source>
</evidence>
<reference evidence="1 2" key="1">
    <citation type="submission" date="2014-02" db="EMBL/GenBank/DDBJ databases">
        <title>Expanding our view of genomic diversity in Candidatus Accumulibacter clades.</title>
        <authorList>
            <person name="Skennerton C.T."/>
            <person name="Barr J.J."/>
            <person name="Slater F.R."/>
            <person name="Bond P.L."/>
            <person name="Tyson G.W."/>
        </authorList>
    </citation>
    <scope>NUCLEOTIDE SEQUENCE [LARGE SCALE GENOMIC DNA]</scope>
    <source>
        <strain evidence="2">BA-92</strain>
    </source>
</reference>
<dbReference type="Proteomes" id="UP000021816">
    <property type="component" value="Unassembled WGS sequence"/>
</dbReference>
<proteinExistence type="predicted"/>